<comment type="caution">
    <text evidence="1">The sequence shown here is derived from an EMBL/GenBank/DDBJ whole genome shotgun (WGS) entry which is preliminary data.</text>
</comment>
<dbReference type="AlphaFoldDB" id="A0A558HUP7"/>
<dbReference type="Proteomes" id="UP000319941">
    <property type="component" value="Unassembled WGS sequence"/>
</dbReference>
<proteinExistence type="predicted"/>
<gene>
    <name evidence="1" type="ORF">FQP86_03945</name>
</gene>
<evidence type="ECO:0000313" key="2">
    <source>
        <dbReference type="Proteomes" id="UP000319941"/>
    </source>
</evidence>
<dbReference type="Gene3D" id="3.10.129.10">
    <property type="entry name" value="Hotdog Thioesterase"/>
    <property type="match status" value="1"/>
</dbReference>
<dbReference type="Pfam" id="PF13279">
    <property type="entry name" value="4HBT_2"/>
    <property type="match status" value="1"/>
</dbReference>
<protein>
    <submittedName>
        <fullName evidence="1">Acyl-CoA thioesterase</fullName>
    </submittedName>
</protein>
<dbReference type="STRING" id="553385.GCA_000591415_02238"/>
<accession>A0A558HUP7</accession>
<sequence length="151" mass="16530">MDRIRLEFPEPRLVHRHAMTIRVSDINYGQHLGHDSVISLAHEARGQAWQALGFPEWDVDGLMSIVSDLAVQYQGEGKLSDAIIVETAMEAVSGKGLGIYHRLVRQSDGKILATLRVGLVFADAQGLVVPSERVSDAIERAISAMTSRVAN</sequence>
<name>A0A558HUP7_9GAMM</name>
<reference evidence="1 2" key="1">
    <citation type="submission" date="2019-07" db="EMBL/GenBank/DDBJ databases">
        <title>Diversity of Bacteria from Kongsfjorden, Arctic.</title>
        <authorList>
            <person name="Yu Y."/>
        </authorList>
    </citation>
    <scope>NUCLEOTIDE SEQUENCE [LARGE SCALE GENOMIC DNA]</scope>
    <source>
        <strain evidence="1 2">SM1923</strain>
    </source>
</reference>
<dbReference type="OrthoDB" id="333038at2"/>
<dbReference type="SUPFAM" id="SSF54637">
    <property type="entry name" value="Thioesterase/thiol ester dehydrase-isomerase"/>
    <property type="match status" value="1"/>
</dbReference>
<evidence type="ECO:0000313" key="1">
    <source>
        <dbReference type="EMBL" id="TVU72826.1"/>
    </source>
</evidence>
<dbReference type="EMBL" id="VNFH01000002">
    <property type="protein sequence ID" value="TVU72826.1"/>
    <property type="molecule type" value="Genomic_DNA"/>
</dbReference>
<organism evidence="1 2">
    <name type="scientific">Cobetia crustatorum</name>
    <dbReference type="NCBI Taxonomy" id="553385"/>
    <lineage>
        <taxon>Bacteria</taxon>
        <taxon>Pseudomonadati</taxon>
        <taxon>Pseudomonadota</taxon>
        <taxon>Gammaproteobacteria</taxon>
        <taxon>Oceanospirillales</taxon>
        <taxon>Halomonadaceae</taxon>
        <taxon>Cobetia</taxon>
    </lineage>
</organism>
<dbReference type="CDD" id="cd00586">
    <property type="entry name" value="4HBT"/>
    <property type="match status" value="1"/>
</dbReference>
<dbReference type="InterPro" id="IPR029069">
    <property type="entry name" value="HotDog_dom_sf"/>
</dbReference>
<keyword evidence="2" id="KW-1185">Reference proteome</keyword>
<dbReference type="RefSeq" id="WP_024952266.1">
    <property type="nucleotide sequence ID" value="NZ_CAWOWR010000076.1"/>
</dbReference>